<reference evidence="1 2" key="1">
    <citation type="submission" date="2022-09" db="EMBL/GenBank/DDBJ databases">
        <title>Draft genome of isolate Be4.</title>
        <authorList>
            <person name="Sanchez-Castro I."/>
            <person name="Martinez-Rodriguez P."/>
            <person name="Descostes M."/>
            <person name="Merroun M."/>
        </authorList>
    </citation>
    <scope>NUCLEOTIDE SEQUENCE [LARGE SCALE GENOMIC DNA]</scope>
    <source>
        <strain evidence="1 2">Be4</strain>
    </source>
</reference>
<dbReference type="Gene3D" id="2.60.120.10">
    <property type="entry name" value="Jelly Rolls"/>
    <property type="match status" value="1"/>
</dbReference>
<accession>A0ABT2PL45</accession>
<gene>
    <name evidence="1" type="ORF">N0K08_11165</name>
</gene>
<keyword evidence="2" id="KW-1185">Reference proteome</keyword>
<dbReference type="InterPro" id="IPR011051">
    <property type="entry name" value="RmlC_Cupin_sf"/>
</dbReference>
<comment type="caution">
    <text evidence="1">The sequence shown here is derived from an EMBL/GenBank/DDBJ whole genome shotgun (WGS) entry which is preliminary data.</text>
</comment>
<sequence length="181" mass="19653">MHLALPPVRRVLTAIDDQGRSFIAEDGPSPARLTSEARPGYCNANLWRTVGAPAAVLAPDDITQHRGVLPPAGGTVLRVIDFPPQPSDPEEQRRQHAAVFAGMFQDARHDSANPRHPGMHVTDTIDYAIVLQGDIVAILDQGETLLRAGDILVQRGTHHAWANRSQAMARVAFILIDGQRA</sequence>
<dbReference type="CDD" id="cd02231">
    <property type="entry name" value="cupin_BLL6423-like"/>
    <property type="match status" value="1"/>
</dbReference>
<name>A0ABT2PL45_9BURK</name>
<evidence type="ECO:0000313" key="2">
    <source>
        <dbReference type="Proteomes" id="UP001525968"/>
    </source>
</evidence>
<dbReference type="Proteomes" id="UP001525968">
    <property type="component" value="Unassembled WGS sequence"/>
</dbReference>
<dbReference type="PANTHER" id="PTHR36156:SF2">
    <property type="entry name" value="CUPIN TYPE-2 DOMAIN-CONTAINING PROTEIN"/>
    <property type="match status" value="1"/>
</dbReference>
<dbReference type="SUPFAM" id="SSF51182">
    <property type="entry name" value="RmlC-like cupins"/>
    <property type="match status" value="1"/>
</dbReference>
<dbReference type="InterPro" id="IPR014710">
    <property type="entry name" value="RmlC-like_jellyroll"/>
</dbReference>
<evidence type="ECO:0000313" key="1">
    <source>
        <dbReference type="EMBL" id="MCT9811196.1"/>
    </source>
</evidence>
<protein>
    <submittedName>
        <fullName evidence="1">Cupin domain-containing protein</fullName>
    </submittedName>
</protein>
<dbReference type="PANTHER" id="PTHR36156">
    <property type="entry name" value="SLR2101 PROTEIN"/>
    <property type="match status" value="1"/>
</dbReference>
<dbReference type="InterPro" id="IPR047142">
    <property type="entry name" value="OryJ/VirC-like"/>
</dbReference>
<organism evidence="1 2">
    <name type="scientific">Acidovorax bellezanensis</name>
    <dbReference type="NCBI Taxonomy" id="2976702"/>
    <lineage>
        <taxon>Bacteria</taxon>
        <taxon>Pseudomonadati</taxon>
        <taxon>Pseudomonadota</taxon>
        <taxon>Betaproteobacteria</taxon>
        <taxon>Burkholderiales</taxon>
        <taxon>Comamonadaceae</taxon>
        <taxon>Acidovorax</taxon>
    </lineage>
</organism>
<dbReference type="RefSeq" id="WP_261500396.1">
    <property type="nucleotide sequence ID" value="NZ_JAODYH010000004.1"/>
</dbReference>
<dbReference type="EMBL" id="JAODYH010000004">
    <property type="protein sequence ID" value="MCT9811196.1"/>
    <property type="molecule type" value="Genomic_DNA"/>
</dbReference>
<proteinExistence type="predicted"/>